<dbReference type="AlphaFoldDB" id="A0A2Z6AYS0"/>
<organism evidence="2 3">
    <name type="scientific">Desulfovibrio ferrophilus</name>
    <dbReference type="NCBI Taxonomy" id="241368"/>
    <lineage>
        <taxon>Bacteria</taxon>
        <taxon>Pseudomonadati</taxon>
        <taxon>Thermodesulfobacteriota</taxon>
        <taxon>Desulfovibrionia</taxon>
        <taxon>Desulfovibrionales</taxon>
        <taxon>Desulfovibrionaceae</taxon>
        <taxon>Desulfovibrio</taxon>
    </lineage>
</organism>
<dbReference type="CDD" id="cd07432">
    <property type="entry name" value="PHP_HisPPase"/>
    <property type="match status" value="1"/>
</dbReference>
<dbReference type="GO" id="GO:0008270">
    <property type="term" value="F:zinc ion binding"/>
    <property type="evidence" value="ECO:0007669"/>
    <property type="project" value="TreeGrafter"/>
</dbReference>
<evidence type="ECO:0000313" key="2">
    <source>
        <dbReference type="EMBL" id="BBD08340.1"/>
    </source>
</evidence>
<dbReference type="Gene3D" id="3.20.20.140">
    <property type="entry name" value="Metal-dependent hydrolases"/>
    <property type="match status" value="1"/>
</dbReference>
<accession>A0A2Z6AYS0</accession>
<dbReference type="KEGG" id="dfl:DFE_1614"/>
<dbReference type="GO" id="GO:0042578">
    <property type="term" value="F:phosphoric ester hydrolase activity"/>
    <property type="evidence" value="ECO:0007669"/>
    <property type="project" value="TreeGrafter"/>
</dbReference>
<dbReference type="SMART" id="SM00481">
    <property type="entry name" value="POLIIIAc"/>
    <property type="match status" value="1"/>
</dbReference>
<dbReference type="PANTHER" id="PTHR36928:SF1">
    <property type="entry name" value="PHOSPHATASE YCDX-RELATED"/>
    <property type="match status" value="1"/>
</dbReference>
<gene>
    <name evidence="2" type="ORF">DFE_1614</name>
</gene>
<dbReference type="RefSeq" id="WP_126378354.1">
    <property type="nucleotide sequence ID" value="NZ_AP017378.1"/>
</dbReference>
<dbReference type="InterPro" id="IPR003141">
    <property type="entry name" value="Pol/His_phosphatase_N"/>
</dbReference>
<sequence>MIDLHTHTIFSDGELIPAELARRAKVAGYEALAMTDHVDHSNIEHIITSIRKVTCRYSPYMGLDLFCGVEITHVPPGLIPELVTQARDLGAQIVVVHGETPVEPVARGTNLAAIEGGADILAHPGFITEEETRLAVEKGVALEITTRKGHSMANGHVVTMAKQFGAKLIINNDAHAPGDLVSSEMRKRAGMGAGLTADEYYVVEANSRELLQKLIGTC</sequence>
<dbReference type="InterPro" id="IPR016195">
    <property type="entry name" value="Pol/histidinol_Pase-like"/>
</dbReference>
<dbReference type="InterPro" id="IPR004013">
    <property type="entry name" value="PHP_dom"/>
</dbReference>
<dbReference type="OrthoDB" id="9808747at2"/>
<dbReference type="GO" id="GO:0005829">
    <property type="term" value="C:cytosol"/>
    <property type="evidence" value="ECO:0007669"/>
    <property type="project" value="TreeGrafter"/>
</dbReference>
<dbReference type="Proteomes" id="UP000269883">
    <property type="component" value="Chromosome"/>
</dbReference>
<dbReference type="NCBIfam" id="NF004981">
    <property type="entry name" value="PRK06361.1"/>
    <property type="match status" value="1"/>
</dbReference>
<keyword evidence="3" id="KW-1185">Reference proteome</keyword>
<evidence type="ECO:0000313" key="3">
    <source>
        <dbReference type="Proteomes" id="UP000269883"/>
    </source>
</evidence>
<dbReference type="Pfam" id="PF02811">
    <property type="entry name" value="PHP"/>
    <property type="match status" value="1"/>
</dbReference>
<name>A0A2Z6AYS0_9BACT</name>
<feature type="domain" description="Polymerase/histidinol phosphatase N-terminal" evidence="1">
    <location>
        <begin position="2"/>
        <end position="75"/>
    </location>
</feature>
<dbReference type="PANTHER" id="PTHR36928">
    <property type="entry name" value="PHOSPHATASE YCDX-RELATED"/>
    <property type="match status" value="1"/>
</dbReference>
<protein>
    <recommendedName>
        <fullName evidence="1">Polymerase/histidinol phosphatase N-terminal domain-containing protein</fullName>
    </recommendedName>
</protein>
<evidence type="ECO:0000259" key="1">
    <source>
        <dbReference type="SMART" id="SM00481"/>
    </source>
</evidence>
<dbReference type="EMBL" id="AP017378">
    <property type="protein sequence ID" value="BBD08340.1"/>
    <property type="molecule type" value="Genomic_DNA"/>
</dbReference>
<dbReference type="InterPro" id="IPR050243">
    <property type="entry name" value="PHP_phosphatase"/>
</dbReference>
<reference evidence="2 3" key="1">
    <citation type="journal article" date="2018" name="Sci. Adv.">
        <title>Multi-heme cytochromes provide a pathway for survival in energy-limited environments.</title>
        <authorList>
            <person name="Deng X."/>
            <person name="Dohmae N."/>
            <person name="Nealson K.H."/>
            <person name="Hashimoto K."/>
            <person name="Okamoto A."/>
        </authorList>
    </citation>
    <scope>NUCLEOTIDE SEQUENCE [LARGE SCALE GENOMIC DNA]</scope>
    <source>
        <strain evidence="2 3">IS5</strain>
    </source>
</reference>
<proteinExistence type="predicted"/>
<dbReference type="SUPFAM" id="SSF89550">
    <property type="entry name" value="PHP domain-like"/>
    <property type="match status" value="1"/>
</dbReference>